<dbReference type="GO" id="GO:0016301">
    <property type="term" value="F:kinase activity"/>
    <property type="evidence" value="ECO:0007669"/>
    <property type="project" value="UniProtKB-KW"/>
</dbReference>
<dbReference type="EMBL" id="JAMQOT010000004">
    <property type="protein sequence ID" value="MDF9746694.1"/>
    <property type="molecule type" value="Genomic_DNA"/>
</dbReference>
<dbReference type="InterPro" id="IPR019278">
    <property type="entry name" value="DICT_dom"/>
</dbReference>
<accession>A0A9Q4L318</accession>
<keyword evidence="2" id="KW-0808">Transferase</keyword>
<dbReference type="RefSeq" id="WP_277522231.1">
    <property type="nucleotide sequence ID" value="NZ_JAMQOT010000004.1"/>
</dbReference>
<dbReference type="Pfam" id="PF10069">
    <property type="entry name" value="DICT"/>
    <property type="match status" value="1"/>
</dbReference>
<dbReference type="Proteomes" id="UP001154061">
    <property type="component" value="Unassembled WGS sequence"/>
</dbReference>
<evidence type="ECO:0000313" key="3">
    <source>
        <dbReference type="Proteomes" id="UP001154061"/>
    </source>
</evidence>
<evidence type="ECO:0000313" key="2">
    <source>
        <dbReference type="EMBL" id="MDF9746694.1"/>
    </source>
</evidence>
<keyword evidence="2" id="KW-0418">Kinase</keyword>
<dbReference type="PIRSF" id="PIRSF030471">
    <property type="entry name" value="STR_Vng0742h_prd"/>
    <property type="match status" value="1"/>
</dbReference>
<sequence>MNPLRDILETVGQRRKTLEVHTDEEAVISELRRQFDTRNVDVTRRQLGSIDEAGFVLIRDSDGEFRGALGLDQFEAVLSPEDHPPWELADTGYDQTVLFSFLENTLFSSYNRRQMLATSREIEERAWRVGTGRLYAGFQRSDALRAQTDLYDRLATRESVAVTVFLEGDCNVSLADDVTVVADSNGELGAFWFLVYDDGESGSQNCALIAEERTDGRYFGFWTFDPTIVGDLIAHLETRYALS</sequence>
<organism evidence="2 3">
    <name type="scientific">Natrinema salsiterrestre</name>
    <dbReference type="NCBI Taxonomy" id="2950540"/>
    <lineage>
        <taxon>Archaea</taxon>
        <taxon>Methanobacteriati</taxon>
        <taxon>Methanobacteriota</taxon>
        <taxon>Stenosarchaea group</taxon>
        <taxon>Halobacteria</taxon>
        <taxon>Halobacteriales</taxon>
        <taxon>Natrialbaceae</taxon>
        <taxon>Natrinema</taxon>
    </lineage>
</organism>
<reference evidence="2" key="1">
    <citation type="submission" date="2022-06" db="EMBL/GenBank/DDBJ databases">
        <title>Natrinema sp. a new haloarchaeum isolate from saline soil.</title>
        <authorList>
            <person name="Strakova D."/>
            <person name="Galisteo C."/>
            <person name="Sanchez-Porro C."/>
            <person name="Ventosa A."/>
        </authorList>
    </citation>
    <scope>NUCLEOTIDE SEQUENCE</scope>
    <source>
        <strain evidence="2">S1CR25-10</strain>
    </source>
</reference>
<keyword evidence="3" id="KW-1185">Reference proteome</keyword>
<dbReference type="InterPro" id="IPR016954">
    <property type="entry name" value="Uncharacterised_Vng0742h"/>
</dbReference>
<evidence type="ECO:0000259" key="1">
    <source>
        <dbReference type="Pfam" id="PF10069"/>
    </source>
</evidence>
<proteinExistence type="predicted"/>
<gene>
    <name evidence="2" type="ORF">NDI89_13975</name>
</gene>
<dbReference type="AlphaFoldDB" id="A0A9Q4L318"/>
<feature type="domain" description="DICT" evidence="1">
    <location>
        <begin position="107"/>
        <end position="212"/>
    </location>
</feature>
<name>A0A9Q4L318_9EURY</name>
<protein>
    <submittedName>
        <fullName evidence="2">Histidine kinase</fullName>
    </submittedName>
</protein>
<comment type="caution">
    <text evidence="2">The sequence shown here is derived from an EMBL/GenBank/DDBJ whole genome shotgun (WGS) entry which is preliminary data.</text>
</comment>